<reference evidence="2" key="1">
    <citation type="journal article" date="2014" name="Front. Microbiol.">
        <title>High frequency of phylogenetically diverse reductive dehalogenase-homologous genes in deep subseafloor sedimentary metagenomes.</title>
        <authorList>
            <person name="Kawai M."/>
            <person name="Futagami T."/>
            <person name="Toyoda A."/>
            <person name="Takaki Y."/>
            <person name="Nishi S."/>
            <person name="Hori S."/>
            <person name="Arai W."/>
            <person name="Tsubouchi T."/>
            <person name="Morono Y."/>
            <person name="Uchiyama I."/>
            <person name="Ito T."/>
            <person name="Fujiyama A."/>
            <person name="Inagaki F."/>
            <person name="Takami H."/>
        </authorList>
    </citation>
    <scope>NUCLEOTIDE SEQUENCE</scope>
    <source>
        <strain evidence="2">Expedition CK06-06</strain>
    </source>
</reference>
<feature type="compositionally biased region" description="Basic and acidic residues" evidence="1">
    <location>
        <begin position="1"/>
        <end position="26"/>
    </location>
</feature>
<feature type="non-terminal residue" evidence="2">
    <location>
        <position position="81"/>
    </location>
</feature>
<organism evidence="2">
    <name type="scientific">marine sediment metagenome</name>
    <dbReference type="NCBI Taxonomy" id="412755"/>
    <lineage>
        <taxon>unclassified sequences</taxon>
        <taxon>metagenomes</taxon>
        <taxon>ecological metagenomes</taxon>
    </lineage>
</organism>
<gene>
    <name evidence="2" type="ORF">S01H1_85567</name>
</gene>
<protein>
    <submittedName>
        <fullName evidence="2">Uncharacterized protein</fullName>
    </submittedName>
</protein>
<feature type="non-terminal residue" evidence="2">
    <location>
        <position position="1"/>
    </location>
</feature>
<evidence type="ECO:0000256" key="1">
    <source>
        <dbReference type="SAM" id="MobiDB-lite"/>
    </source>
</evidence>
<proteinExistence type="predicted"/>
<dbReference type="EMBL" id="BARS01058822">
    <property type="protein sequence ID" value="GAG41975.1"/>
    <property type="molecule type" value="Genomic_DNA"/>
</dbReference>
<comment type="caution">
    <text evidence="2">The sequence shown here is derived from an EMBL/GenBank/DDBJ whole genome shotgun (WGS) entry which is preliminary data.</text>
</comment>
<sequence length="81" mass="8435">TVAEAPAKEPKPKETTPEAPKPELPKPEVAPSKPPAKAPIHRWSFDGIGGDGTTLTDSIGGAHGRVHAPKEGARLNDQGQL</sequence>
<name>X0XFW4_9ZZZZ</name>
<evidence type="ECO:0000313" key="2">
    <source>
        <dbReference type="EMBL" id="GAG41975.1"/>
    </source>
</evidence>
<accession>X0XFW4</accession>
<dbReference type="AlphaFoldDB" id="X0XFW4"/>
<feature type="region of interest" description="Disordered" evidence="1">
    <location>
        <begin position="1"/>
        <end position="81"/>
    </location>
</feature>